<protein>
    <submittedName>
        <fullName evidence="1">Uncharacterized protein</fullName>
    </submittedName>
</protein>
<evidence type="ECO:0000313" key="1">
    <source>
        <dbReference type="EMBL" id="OAA59887.1"/>
    </source>
</evidence>
<accession>A0A167SSD1</accession>
<organism evidence="1 2">
    <name type="scientific">Niveomyces insectorum RCEF 264</name>
    <dbReference type="NCBI Taxonomy" id="1081102"/>
    <lineage>
        <taxon>Eukaryota</taxon>
        <taxon>Fungi</taxon>
        <taxon>Dikarya</taxon>
        <taxon>Ascomycota</taxon>
        <taxon>Pezizomycotina</taxon>
        <taxon>Sordariomycetes</taxon>
        <taxon>Hypocreomycetidae</taxon>
        <taxon>Hypocreales</taxon>
        <taxon>Cordycipitaceae</taxon>
        <taxon>Niveomyces</taxon>
    </lineage>
</organism>
<keyword evidence="2" id="KW-1185">Reference proteome</keyword>
<proteinExistence type="predicted"/>
<dbReference type="OrthoDB" id="5238265at2759"/>
<name>A0A167SSD1_9HYPO</name>
<comment type="caution">
    <text evidence="1">The sequence shown here is derived from an EMBL/GenBank/DDBJ whole genome shotgun (WGS) entry which is preliminary data.</text>
</comment>
<gene>
    <name evidence="1" type="ORF">SPI_06085</name>
</gene>
<reference evidence="1 2" key="1">
    <citation type="journal article" date="2016" name="Genome Biol. Evol.">
        <title>Divergent and convergent evolution of fungal pathogenicity.</title>
        <authorList>
            <person name="Shang Y."/>
            <person name="Xiao G."/>
            <person name="Zheng P."/>
            <person name="Cen K."/>
            <person name="Zhan S."/>
            <person name="Wang C."/>
        </authorList>
    </citation>
    <scope>NUCLEOTIDE SEQUENCE [LARGE SCALE GENOMIC DNA]</scope>
    <source>
        <strain evidence="1 2">RCEF 264</strain>
    </source>
</reference>
<dbReference type="Proteomes" id="UP000076874">
    <property type="component" value="Unassembled WGS sequence"/>
</dbReference>
<dbReference type="AlphaFoldDB" id="A0A167SSD1"/>
<evidence type="ECO:0000313" key="2">
    <source>
        <dbReference type="Proteomes" id="UP000076874"/>
    </source>
</evidence>
<sequence>MKNFVQTLGLLAVLIRRRAHRARQALRAAQVRDRAFTRLRRRPGHQVGCPPLLHLPLPLLEPAPPVTVTAPPLPPVVETTTATPVVPPPPGPPPLPPVVTMAPSLPITSFTVGPDGQSTPVVYTDGTDGVPTPTTETIVAYTTGPDGLVTPVPANDNNNGGTIFVSGGRRLQPFRFFW</sequence>
<dbReference type="EMBL" id="AZHD01000010">
    <property type="protein sequence ID" value="OAA59887.1"/>
    <property type="molecule type" value="Genomic_DNA"/>
</dbReference>